<reference evidence="1" key="1">
    <citation type="submission" date="2023-07" db="EMBL/GenBank/DDBJ databases">
        <title>Genome content predicts the carbon catabolic preferences of heterotrophic bacteria.</title>
        <authorList>
            <person name="Gralka M."/>
        </authorList>
    </citation>
    <scope>NUCLEOTIDE SEQUENCE</scope>
    <source>
        <strain evidence="1">F2M12</strain>
    </source>
</reference>
<name>A0AAW7YZ13_9ALTE</name>
<dbReference type="RefSeq" id="WP_303463804.1">
    <property type="nucleotide sequence ID" value="NZ_JAUOPZ010000003.1"/>
</dbReference>
<dbReference type="Proteomes" id="UP001170717">
    <property type="component" value="Unassembled WGS sequence"/>
</dbReference>
<proteinExistence type="predicted"/>
<gene>
    <name evidence="1" type="ORF">Q4527_01300</name>
</gene>
<comment type="caution">
    <text evidence="1">The sequence shown here is derived from an EMBL/GenBank/DDBJ whole genome shotgun (WGS) entry which is preliminary data.</text>
</comment>
<evidence type="ECO:0000313" key="1">
    <source>
        <dbReference type="EMBL" id="MDO6576000.1"/>
    </source>
</evidence>
<dbReference type="AlphaFoldDB" id="A0AAW7YZ13"/>
<sequence length="225" mass="25045">MSDLLESVLSSILIDMINAQNQANIRSADIAESYVGLNRKHELLQYFDVPTANIKSFDFELKFGLEQTDSLIGDGMSKELSELIHSEIQTFIQLSLQHHQLPIEDADALKAFISSIWKRDETIPPASLKFQNNKKLIDDIRQFIKSLQQLVHDFSESKPLLEVNESNSGLKALLTISDLNSYNDDILCSINVKAEVAGMKAGYADKVGAEGGDENSKRKIFLAGT</sequence>
<organism evidence="1 2">
    <name type="scientific">Alteromonas stellipolaris</name>
    <dbReference type="NCBI Taxonomy" id="233316"/>
    <lineage>
        <taxon>Bacteria</taxon>
        <taxon>Pseudomonadati</taxon>
        <taxon>Pseudomonadota</taxon>
        <taxon>Gammaproteobacteria</taxon>
        <taxon>Alteromonadales</taxon>
        <taxon>Alteromonadaceae</taxon>
        <taxon>Alteromonas/Salinimonas group</taxon>
        <taxon>Alteromonas</taxon>
    </lineage>
</organism>
<accession>A0AAW7YZ13</accession>
<protein>
    <submittedName>
        <fullName evidence="1">Uncharacterized protein</fullName>
    </submittedName>
</protein>
<evidence type="ECO:0000313" key="2">
    <source>
        <dbReference type="Proteomes" id="UP001170717"/>
    </source>
</evidence>
<dbReference type="EMBL" id="JAUOQI010000001">
    <property type="protein sequence ID" value="MDO6576000.1"/>
    <property type="molecule type" value="Genomic_DNA"/>
</dbReference>